<dbReference type="InterPro" id="IPR054272">
    <property type="entry name" value="DUF7003"/>
</dbReference>
<dbReference type="OrthoDB" id="9157032at2"/>
<dbReference type="EMBL" id="VMRJ01000004">
    <property type="protein sequence ID" value="TVT39043.1"/>
    <property type="molecule type" value="Genomic_DNA"/>
</dbReference>
<accession>A0A558BRD0</accession>
<evidence type="ECO:0000313" key="2">
    <source>
        <dbReference type="Proteomes" id="UP000317624"/>
    </source>
</evidence>
<organism evidence="1 2">
    <name type="scientific">Hymenobacter setariae</name>
    <dbReference type="NCBI Taxonomy" id="2594794"/>
    <lineage>
        <taxon>Bacteria</taxon>
        <taxon>Pseudomonadati</taxon>
        <taxon>Bacteroidota</taxon>
        <taxon>Cytophagia</taxon>
        <taxon>Cytophagales</taxon>
        <taxon>Hymenobacteraceae</taxon>
        <taxon>Hymenobacter</taxon>
    </lineage>
</organism>
<name>A0A558BRD0_9BACT</name>
<reference evidence="1 2" key="1">
    <citation type="submission" date="2019-07" db="EMBL/GenBank/DDBJ databases">
        <title>Hymenobacter sp. straun FUR1 Genome sequencing and assembly.</title>
        <authorList>
            <person name="Chhetri G."/>
        </authorList>
    </citation>
    <scope>NUCLEOTIDE SEQUENCE [LARGE SCALE GENOMIC DNA]</scope>
    <source>
        <strain evidence="1 2">Fur1</strain>
    </source>
</reference>
<dbReference type="AlphaFoldDB" id="A0A558BRD0"/>
<keyword evidence="2" id="KW-1185">Reference proteome</keyword>
<dbReference type="Pfam" id="PF22535">
    <property type="entry name" value="DUF7003"/>
    <property type="match status" value="1"/>
</dbReference>
<sequence length="288" mass="32746">MATIEQILHTLDHSNDNYYCSFVSLGHPYSYLIDSRLNLFRADEQWAIVVERLGYNPRGGSIELELFYYGNCLINLEEYNNRYTNSYGTSPIEWEDYLAATAEELLNSEATTILVRGTPIALTHDLAAYAQAGIELVEYEPGRITMDEAGRLLVRDHAALFRATDQELYKSLPKHLQKILVLDEWHHRDFDQSLPIETSPTTVEAVYQTNQASLKAAGISLDALAASMQAQQERTIQQNQEAWENDRPSSYETWQQLAAVLATGDTSQYRPTLPPNTHWRNWPDSGSL</sequence>
<proteinExistence type="predicted"/>
<comment type="caution">
    <text evidence="1">The sequence shown here is derived from an EMBL/GenBank/DDBJ whole genome shotgun (WGS) entry which is preliminary data.</text>
</comment>
<gene>
    <name evidence="1" type="ORF">FNT36_15375</name>
</gene>
<evidence type="ECO:0000313" key="1">
    <source>
        <dbReference type="EMBL" id="TVT39043.1"/>
    </source>
</evidence>
<dbReference type="RefSeq" id="WP_144849510.1">
    <property type="nucleotide sequence ID" value="NZ_VMRJ01000004.1"/>
</dbReference>
<dbReference type="Proteomes" id="UP000317624">
    <property type="component" value="Unassembled WGS sequence"/>
</dbReference>
<protein>
    <submittedName>
        <fullName evidence="1">Uncharacterized protein</fullName>
    </submittedName>
</protein>